<dbReference type="EMBL" id="KZ293762">
    <property type="protein sequence ID" value="PBK79706.1"/>
    <property type="molecule type" value="Genomic_DNA"/>
</dbReference>
<sequence length="56" mass="6095">MVSPRQTVLCHSGLARNIVAPLSPLDVPFHIKDTNGGGDHKLRLPGEAGIFHRDRP</sequence>
<feature type="region of interest" description="Disordered" evidence="1">
    <location>
        <begin position="33"/>
        <end position="56"/>
    </location>
</feature>
<accession>A0A2H3CWM2</accession>
<evidence type="ECO:0000313" key="2">
    <source>
        <dbReference type="EMBL" id="PBK79706.1"/>
    </source>
</evidence>
<evidence type="ECO:0000313" key="3">
    <source>
        <dbReference type="Proteomes" id="UP000217790"/>
    </source>
</evidence>
<dbReference type="InParanoid" id="A0A2H3CWM2"/>
<protein>
    <submittedName>
        <fullName evidence="2">Uncharacterized protein</fullName>
    </submittedName>
</protein>
<gene>
    <name evidence="2" type="ORF">ARMGADRAFT_104314</name>
</gene>
<reference evidence="3" key="1">
    <citation type="journal article" date="2017" name="Nat. Ecol. Evol.">
        <title>Genome expansion and lineage-specific genetic innovations in the forest pathogenic fungi Armillaria.</title>
        <authorList>
            <person name="Sipos G."/>
            <person name="Prasanna A.N."/>
            <person name="Walter M.C."/>
            <person name="O'Connor E."/>
            <person name="Balint B."/>
            <person name="Krizsan K."/>
            <person name="Kiss B."/>
            <person name="Hess J."/>
            <person name="Varga T."/>
            <person name="Slot J."/>
            <person name="Riley R."/>
            <person name="Boka B."/>
            <person name="Rigling D."/>
            <person name="Barry K."/>
            <person name="Lee J."/>
            <person name="Mihaltcheva S."/>
            <person name="LaButti K."/>
            <person name="Lipzen A."/>
            <person name="Waldron R."/>
            <person name="Moloney N.M."/>
            <person name="Sperisen C."/>
            <person name="Kredics L."/>
            <person name="Vagvoelgyi C."/>
            <person name="Patrignani A."/>
            <person name="Fitzpatrick D."/>
            <person name="Nagy I."/>
            <person name="Doyle S."/>
            <person name="Anderson J.B."/>
            <person name="Grigoriev I.V."/>
            <person name="Gueldener U."/>
            <person name="Muensterkoetter M."/>
            <person name="Nagy L.G."/>
        </authorList>
    </citation>
    <scope>NUCLEOTIDE SEQUENCE [LARGE SCALE GENOMIC DNA]</scope>
    <source>
        <strain evidence="3">Ar21-2</strain>
    </source>
</reference>
<dbReference type="AlphaFoldDB" id="A0A2H3CWM2"/>
<dbReference type="Proteomes" id="UP000217790">
    <property type="component" value="Unassembled WGS sequence"/>
</dbReference>
<name>A0A2H3CWM2_ARMGA</name>
<organism evidence="2 3">
    <name type="scientific">Armillaria gallica</name>
    <name type="common">Bulbous honey fungus</name>
    <name type="synonym">Armillaria bulbosa</name>
    <dbReference type="NCBI Taxonomy" id="47427"/>
    <lineage>
        <taxon>Eukaryota</taxon>
        <taxon>Fungi</taxon>
        <taxon>Dikarya</taxon>
        <taxon>Basidiomycota</taxon>
        <taxon>Agaricomycotina</taxon>
        <taxon>Agaricomycetes</taxon>
        <taxon>Agaricomycetidae</taxon>
        <taxon>Agaricales</taxon>
        <taxon>Marasmiineae</taxon>
        <taxon>Physalacriaceae</taxon>
        <taxon>Armillaria</taxon>
    </lineage>
</organism>
<keyword evidence="3" id="KW-1185">Reference proteome</keyword>
<proteinExistence type="predicted"/>
<evidence type="ECO:0000256" key="1">
    <source>
        <dbReference type="SAM" id="MobiDB-lite"/>
    </source>
</evidence>